<evidence type="ECO:0000256" key="4">
    <source>
        <dbReference type="SAM" id="Phobius"/>
    </source>
</evidence>
<dbReference type="EMBL" id="JAERRB010000005">
    <property type="protein sequence ID" value="MBL0742907.1"/>
    <property type="molecule type" value="Genomic_DNA"/>
</dbReference>
<proteinExistence type="predicted"/>
<evidence type="ECO:0000256" key="3">
    <source>
        <dbReference type="ARBA" id="ARBA00023136"/>
    </source>
</evidence>
<dbReference type="Pfam" id="PF07690">
    <property type="entry name" value="MFS_1"/>
    <property type="match status" value="1"/>
</dbReference>
<keyword evidence="2 4" id="KW-1133">Transmembrane helix</keyword>
<gene>
    <name evidence="5" type="ORF">JI741_16890</name>
</gene>
<dbReference type="RefSeq" id="WP_202011629.1">
    <property type="nucleotide sequence ID" value="NZ_JAERRB010000005.1"/>
</dbReference>
<protein>
    <recommendedName>
        <fullName evidence="7">MFS transporter</fullName>
    </recommendedName>
</protein>
<keyword evidence="1 4" id="KW-0812">Transmembrane</keyword>
<feature type="transmembrane region" description="Helical" evidence="4">
    <location>
        <begin position="163"/>
        <end position="182"/>
    </location>
</feature>
<organism evidence="5 6">
    <name type="scientific">Chryseolinea lacunae</name>
    <dbReference type="NCBI Taxonomy" id="2801331"/>
    <lineage>
        <taxon>Bacteria</taxon>
        <taxon>Pseudomonadati</taxon>
        <taxon>Bacteroidota</taxon>
        <taxon>Cytophagia</taxon>
        <taxon>Cytophagales</taxon>
        <taxon>Fulvivirgaceae</taxon>
        <taxon>Chryseolinea</taxon>
    </lineage>
</organism>
<name>A0ABS1KUI4_9BACT</name>
<feature type="transmembrane region" description="Helical" evidence="4">
    <location>
        <begin position="62"/>
        <end position="84"/>
    </location>
</feature>
<feature type="transmembrane region" description="Helical" evidence="4">
    <location>
        <begin position="279"/>
        <end position="296"/>
    </location>
</feature>
<feature type="transmembrane region" description="Helical" evidence="4">
    <location>
        <begin position="124"/>
        <end position="143"/>
    </location>
</feature>
<accession>A0ABS1KUI4</accession>
<keyword evidence="6" id="KW-1185">Reference proteome</keyword>
<sequence>MSTQPTERKTMKAIALTSSERNTIQWKQLWSLVALYGSIVIGWIAYQNYQPKLLEQFHFKNYTLLLAIAQGIILIVTPPVAGKLGDRYRLEQGHRIPVISAGISFASMVFMAVAFTLFSNPGEIFRWILPVLIIFWLIAMSIFTSPALSTMELFSPIDKLPRAMAILTIVANLIYAVEPVIVDIIDYVGAPLTFISGGLVVFISGIALKKNSLTLFTTSENKEAKPEENTQPDLAKSNYAFIFFMGLVLGTATTVLFNLFPNVLEAKIGSLFNGWQGKIIMVNILVLSALISWPVSNLVNKLGLEKSFWGSAVAIAVSMVFVFTVQSVAVVFVMTILFTVMFTSLSVSALPLAIKQSTFAEKVFCVGIFFSGVALPDSILEVLQAL</sequence>
<feature type="transmembrane region" description="Helical" evidence="4">
    <location>
        <begin position="239"/>
        <end position="259"/>
    </location>
</feature>
<feature type="transmembrane region" description="Helical" evidence="4">
    <location>
        <begin position="331"/>
        <end position="354"/>
    </location>
</feature>
<feature type="transmembrane region" description="Helical" evidence="4">
    <location>
        <begin position="308"/>
        <end position="325"/>
    </location>
</feature>
<feature type="transmembrane region" description="Helical" evidence="4">
    <location>
        <begin position="29"/>
        <end position="46"/>
    </location>
</feature>
<dbReference type="InterPro" id="IPR011701">
    <property type="entry name" value="MFS"/>
</dbReference>
<evidence type="ECO:0000256" key="1">
    <source>
        <dbReference type="ARBA" id="ARBA00022692"/>
    </source>
</evidence>
<evidence type="ECO:0000313" key="5">
    <source>
        <dbReference type="EMBL" id="MBL0742907.1"/>
    </source>
</evidence>
<dbReference type="Gene3D" id="1.20.1250.20">
    <property type="entry name" value="MFS general substrate transporter like domains"/>
    <property type="match status" value="1"/>
</dbReference>
<evidence type="ECO:0000313" key="6">
    <source>
        <dbReference type="Proteomes" id="UP000613030"/>
    </source>
</evidence>
<feature type="transmembrane region" description="Helical" evidence="4">
    <location>
        <begin position="188"/>
        <end position="208"/>
    </location>
</feature>
<reference evidence="5 6" key="1">
    <citation type="submission" date="2021-01" db="EMBL/GenBank/DDBJ databases">
        <title>Chryseolinea sp. Jin1 Genome sequencing and assembly.</title>
        <authorList>
            <person name="Kim I."/>
        </authorList>
    </citation>
    <scope>NUCLEOTIDE SEQUENCE [LARGE SCALE GENOMIC DNA]</scope>
    <source>
        <strain evidence="5 6">Jin1</strain>
    </source>
</reference>
<dbReference type="SUPFAM" id="SSF103473">
    <property type="entry name" value="MFS general substrate transporter"/>
    <property type="match status" value="1"/>
</dbReference>
<keyword evidence="3 4" id="KW-0472">Membrane</keyword>
<dbReference type="PANTHER" id="PTHR23528">
    <property type="match status" value="1"/>
</dbReference>
<dbReference type="PANTHER" id="PTHR23528:SF1">
    <property type="entry name" value="MAJOR FACILITATOR SUPERFAMILY (MFS) PROFILE DOMAIN-CONTAINING PROTEIN"/>
    <property type="match status" value="1"/>
</dbReference>
<comment type="caution">
    <text evidence="5">The sequence shown here is derived from an EMBL/GenBank/DDBJ whole genome shotgun (WGS) entry which is preliminary data.</text>
</comment>
<dbReference type="InterPro" id="IPR036259">
    <property type="entry name" value="MFS_trans_sf"/>
</dbReference>
<feature type="transmembrane region" description="Helical" evidence="4">
    <location>
        <begin position="96"/>
        <end position="118"/>
    </location>
</feature>
<evidence type="ECO:0008006" key="7">
    <source>
        <dbReference type="Google" id="ProtNLM"/>
    </source>
</evidence>
<evidence type="ECO:0000256" key="2">
    <source>
        <dbReference type="ARBA" id="ARBA00022989"/>
    </source>
</evidence>
<dbReference type="Proteomes" id="UP000613030">
    <property type="component" value="Unassembled WGS sequence"/>
</dbReference>